<dbReference type="EMBL" id="PEOG01000007">
    <property type="protein sequence ID" value="PIM54804.1"/>
    <property type="molecule type" value="Genomic_DNA"/>
</dbReference>
<feature type="transmembrane region" description="Helical" evidence="1">
    <location>
        <begin position="401"/>
        <end position="420"/>
    </location>
</feature>
<feature type="transmembrane region" description="Helical" evidence="1">
    <location>
        <begin position="310"/>
        <end position="333"/>
    </location>
</feature>
<name>A0A2G9CGR1_9BURK</name>
<comment type="caution">
    <text evidence="2">The sequence shown here is derived from an EMBL/GenBank/DDBJ whole genome shotgun (WGS) entry which is preliminary data.</text>
</comment>
<keyword evidence="1" id="KW-0472">Membrane</keyword>
<protein>
    <submittedName>
        <fullName evidence="2">Uncharacterized protein</fullName>
    </submittedName>
</protein>
<feature type="transmembrane region" description="Helical" evidence="1">
    <location>
        <begin position="457"/>
        <end position="475"/>
    </location>
</feature>
<evidence type="ECO:0000256" key="1">
    <source>
        <dbReference type="SAM" id="Phobius"/>
    </source>
</evidence>
<organism evidence="2 3">
    <name type="scientific">Roseateles chitinivorans</name>
    <dbReference type="NCBI Taxonomy" id="2917965"/>
    <lineage>
        <taxon>Bacteria</taxon>
        <taxon>Pseudomonadati</taxon>
        <taxon>Pseudomonadota</taxon>
        <taxon>Betaproteobacteria</taxon>
        <taxon>Burkholderiales</taxon>
        <taxon>Sphaerotilaceae</taxon>
        <taxon>Roseateles</taxon>
    </lineage>
</organism>
<sequence length="493" mass="53187">MSAALPLPGLGGHAAVLRAMARKVGRVWWLILPVLGATALATMSDRPLAVAGTFCVTLAIALHLAWWAAANALLGLNDPLSAHLVPGQLRRLRESAIGVFLVLAAACGGLLGLVFDHALAFTMGAAAMMLSFAICLRWPTMWLVIWVLPWIALPPLRELPLVLQAVDVAREWHARQPFTQTGAVLLLLGAALWRLFQSGGAAHAESWRLRQRLQHLMTVQGSAVPATTAWPRGPLAWLGRCFQWAHPLWREHLLRTACPTTASVTARAEFATLRGLHWSATGSTTVLLFAVFLIAEVALLVFLPDRAGRVIRAALPGLSIGLMSAMIGPFFGLDATLHQTRREQALLTLVPGMPRGIAMNRVIGLRLLRHHLVLWAAGVLMMLVMQALAPGQDDGPGSGLLGLNFAAVALPGTLLIWRDWSRQGVPKGARTAMLTMLMVALVGLSVGATSHWHIPPLWQLAASILVTAVLGAWRWRALQRMAPFWPVGRHAGG</sequence>
<keyword evidence="3" id="KW-1185">Reference proteome</keyword>
<evidence type="ECO:0000313" key="3">
    <source>
        <dbReference type="Proteomes" id="UP000231501"/>
    </source>
</evidence>
<feature type="transmembrane region" description="Helical" evidence="1">
    <location>
        <begin position="48"/>
        <end position="69"/>
    </location>
</feature>
<feature type="transmembrane region" description="Helical" evidence="1">
    <location>
        <begin position="178"/>
        <end position="196"/>
    </location>
</feature>
<feature type="transmembrane region" description="Helical" evidence="1">
    <location>
        <begin position="96"/>
        <end position="115"/>
    </location>
</feature>
<feature type="transmembrane region" description="Helical" evidence="1">
    <location>
        <begin position="284"/>
        <end position="304"/>
    </location>
</feature>
<gene>
    <name evidence="2" type="ORF">CS062_02665</name>
</gene>
<keyword evidence="1" id="KW-1133">Transmembrane helix</keyword>
<dbReference type="OrthoDB" id="8887481at2"/>
<keyword evidence="1" id="KW-0812">Transmembrane</keyword>
<reference evidence="2 3" key="1">
    <citation type="submission" date="2017-11" db="EMBL/GenBank/DDBJ databases">
        <title>Draft genome sequence of Mitsuaria sp. HWN-4.</title>
        <authorList>
            <person name="Gundlapally S.R."/>
        </authorList>
    </citation>
    <scope>NUCLEOTIDE SEQUENCE [LARGE SCALE GENOMIC DNA]</scope>
    <source>
        <strain evidence="2 3">HWN-4</strain>
    </source>
</reference>
<dbReference type="AlphaFoldDB" id="A0A2G9CGR1"/>
<feature type="transmembrane region" description="Helical" evidence="1">
    <location>
        <begin position="372"/>
        <end position="389"/>
    </location>
</feature>
<feature type="transmembrane region" description="Helical" evidence="1">
    <location>
        <begin position="432"/>
        <end position="451"/>
    </location>
</feature>
<accession>A0A2G9CGR1</accession>
<feature type="transmembrane region" description="Helical" evidence="1">
    <location>
        <begin position="24"/>
        <end position="41"/>
    </location>
</feature>
<proteinExistence type="predicted"/>
<dbReference type="RefSeq" id="WP_099859916.1">
    <property type="nucleotide sequence ID" value="NZ_PEOG01000007.1"/>
</dbReference>
<evidence type="ECO:0000313" key="2">
    <source>
        <dbReference type="EMBL" id="PIM54804.1"/>
    </source>
</evidence>
<dbReference type="Proteomes" id="UP000231501">
    <property type="component" value="Unassembled WGS sequence"/>
</dbReference>
<feature type="transmembrane region" description="Helical" evidence="1">
    <location>
        <begin position="127"/>
        <end position="152"/>
    </location>
</feature>